<organism evidence="1 2">
    <name type="scientific">Pyrus ussuriensis x Pyrus communis</name>
    <dbReference type="NCBI Taxonomy" id="2448454"/>
    <lineage>
        <taxon>Eukaryota</taxon>
        <taxon>Viridiplantae</taxon>
        <taxon>Streptophyta</taxon>
        <taxon>Embryophyta</taxon>
        <taxon>Tracheophyta</taxon>
        <taxon>Spermatophyta</taxon>
        <taxon>Magnoliopsida</taxon>
        <taxon>eudicotyledons</taxon>
        <taxon>Gunneridae</taxon>
        <taxon>Pentapetalae</taxon>
        <taxon>rosids</taxon>
        <taxon>fabids</taxon>
        <taxon>Rosales</taxon>
        <taxon>Rosaceae</taxon>
        <taxon>Amygdaloideae</taxon>
        <taxon>Maleae</taxon>
        <taxon>Pyrus</taxon>
    </lineage>
</organism>
<dbReference type="AlphaFoldDB" id="A0A5N5HRQ8"/>
<comment type="caution">
    <text evidence="1">The sequence shown here is derived from an EMBL/GenBank/DDBJ whole genome shotgun (WGS) entry which is preliminary data.</text>
</comment>
<gene>
    <name evidence="1" type="ORF">D8674_034302</name>
</gene>
<evidence type="ECO:0000313" key="1">
    <source>
        <dbReference type="EMBL" id="KAB2629507.1"/>
    </source>
</evidence>
<dbReference type="OrthoDB" id="10380170at2759"/>
<dbReference type="SUPFAM" id="SSF144266">
    <property type="entry name" value="MPN010-like"/>
    <property type="match status" value="1"/>
</dbReference>
<dbReference type="Proteomes" id="UP000327157">
    <property type="component" value="Chromosome 8"/>
</dbReference>
<keyword evidence="2" id="KW-1185">Reference proteome</keyword>
<name>A0A5N5HRQ8_9ROSA</name>
<accession>A0A5N5HRQ8</accession>
<protein>
    <submittedName>
        <fullName evidence="1">Uncharacterized protein</fullName>
    </submittedName>
</protein>
<reference evidence="1 2" key="1">
    <citation type="submission" date="2019-09" db="EMBL/GenBank/DDBJ databases">
        <authorList>
            <person name="Ou C."/>
        </authorList>
    </citation>
    <scope>NUCLEOTIDE SEQUENCE [LARGE SCALE GENOMIC DNA]</scope>
    <source>
        <strain evidence="1">S2</strain>
        <tissue evidence="1">Leaf</tissue>
    </source>
</reference>
<reference evidence="1 2" key="3">
    <citation type="submission" date="2019-11" db="EMBL/GenBank/DDBJ databases">
        <title>A de novo genome assembly of a pear dwarfing rootstock.</title>
        <authorList>
            <person name="Wang F."/>
            <person name="Wang J."/>
            <person name="Li S."/>
            <person name="Zhang Y."/>
            <person name="Fang M."/>
            <person name="Ma L."/>
            <person name="Zhao Y."/>
            <person name="Jiang S."/>
        </authorList>
    </citation>
    <scope>NUCLEOTIDE SEQUENCE [LARGE SCALE GENOMIC DNA]</scope>
    <source>
        <strain evidence="1">S2</strain>
        <tissue evidence="1">Leaf</tissue>
    </source>
</reference>
<sequence>MFEDVYVRPGDETAKQLHVAMVEQRTTVLQEATSQLPPETLIEDVTVPEDASFQILTNVMDQNFGHRHGKVVWCMGKARVRETGASSSGLNTVEVSALKEGVTTLKGQLTVQNEQMRAQEEQIRAQGEQIRTQGEEMKAYLGHVRDLV</sequence>
<evidence type="ECO:0000313" key="2">
    <source>
        <dbReference type="Proteomes" id="UP000327157"/>
    </source>
</evidence>
<dbReference type="EMBL" id="SMOL01000148">
    <property type="protein sequence ID" value="KAB2629507.1"/>
    <property type="molecule type" value="Genomic_DNA"/>
</dbReference>
<reference evidence="2" key="2">
    <citation type="submission" date="2019-10" db="EMBL/GenBank/DDBJ databases">
        <title>A de novo genome assembly of a pear dwarfing rootstock.</title>
        <authorList>
            <person name="Wang F."/>
            <person name="Wang J."/>
            <person name="Li S."/>
            <person name="Zhang Y."/>
            <person name="Fang M."/>
            <person name="Ma L."/>
            <person name="Zhao Y."/>
            <person name="Jiang S."/>
        </authorList>
    </citation>
    <scope>NUCLEOTIDE SEQUENCE [LARGE SCALE GENOMIC DNA]</scope>
</reference>
<proteinExistence type="predicted"/>
<dbReference type="Gene3D" id="6.10.250.40">
    <property type="match status" value="1"/>
</dbReference>